<dbReference type="RefSeq" id="XP_073395626.1">
    <property type="nucleotide sequence ID" value="XM_073539525.1"/>
</dbReference>
<keyword evidence="8" id="KW-1185">Reference proteome</keyword>
<dbReference type="PROSITE" id="PS50056">
    <property type="entry name" value="TYR_PHOSPHATASE_2"/>
    <property type="match status" value="1"/>
</dbReference>
<dbReference type="RefSeq" id="XP_024398357.1">
    <property type="nucleotide sequence ID" value="XM_024542589.2"/>
</dbReference>
<dbReference type="InterPro" id="IPR020422">
    <property type="entry name" value="TYR_PHOSPHATASE_DUAL_dom"/>
</dbReference>
<proteinExistence type="predicted"/>
<dbReference type="PANTHER" id="PTHR46381:SF2">
    <property type="entry name" value="MAP KINASE PHOSPHATASE"/>
    <property type="match status" value="1"/>
</dbReference>
<keyword evidence="2" id="KW-0904">Protein phosphatase</keyword>
<dbReference type="RefSeq" id="XP_024398358.1">
    <property type="nucleotide sequence ID" value="XM_024542590.2"/>
</dbReference>
<dbReference type="PaxDb" id="3218-PP1S106_114V6.1"/>
<feature type="compositionally biased region" description="Polar residues" evidence="3">
    <location>
        <begin position="16"/>
        <end position="26"/>
    </location>
</feature>
<organism evidence="6">
    <name type="scientific">Physcomitrium patens</name>
    <name type="common">Spreading-leaved earth moss</name>
    <name type="synonym">Physcomitrella patens</name>
    <dbReference type="NCBI Taxonomy" id="3218"/>
    <lineage>
        <taxon>Eukaryota</taxon>
        <taxon>Viridiplantae</taxon>
        <taxon>Streptophyta</taxon>
        <taxon>Embryophyta</taxon>
        <taxon>Bryophyta</taxon>
        <taxon>Bryophytina</taxon>
        <taxon>Bryopsida</taxon>
        <taxon>Funariidae</taxon>
        <taxon>Funariales</taxon>
        <taxon>Funariaceae</taxon>
        <taxon>Physcomitrium</taxon>
    </lineage>
</organism>
<dbReference type="GeneID" id="112293318"/>
<evidence type="ECO:0000313" key="8">
    <source>
        <dbReference type="Proteomes" id="UP000006727"/>
    </source>
</evidence>
<feature type="compositionally biased region" description="Basic and acidic residues" evidence="3">
    <location>
        <begin position="477"/>
        <end position="490"/>
    </location>
</feature>
<dbReference type="InterPro" id="IPR000387">
    <property type="entry name" value="Tyr_Pase_dom"/>
</dbReference>
<dbReference type="PANTHER" id="PTHR46381">
    <property type="entry name" value="MKPA PROTEIN"/>
    <property type="match status" value="1"/>
</dbReference>
<evidence type="ECO:0000256" key="3">
    <source>
        <dbReference type="SAM" id="MobiDB-lite"/>
    </source>
</evidence>
<dbReference type="SUPFAM" id="SSF52799">
    <property type="entry name" value="(Phosphotyrosine protein) phosphatases II"/>
    <property type="match status" value="1"/>
</dbReference>
<dbReference type="SUPFAM" id="SSF55753">
    <property type="entry name" value="Actin depolymerizing proteins"/>
    <property type="match status" value="1"/>
</dbReference>
<evidence type="ECO:0000256" key="2">
    <source>
        <dbReference type="ARBA" id="ARBA00022912"/>
    </source>
</evidence>
<dbReference type="RefSeq" id="XP_073395627.1">
    <property type="nucleotide sequence ID" value="XM_073539526.1"/>
</dbReference>
<dbReference type="PROSITE" id="PS00383">
    <property type="entry name" value="TYR_PHOSPHATASE_1"/>
    <property type="match status" value="1"/>
</dbReference>
<protein>
    <recommendedName>
        <fullName evidence="9">MAP kinase phosphatase 1</fullName>
    </recommendedName>
</protein>
<dbReference type="CDD" id="cd14498">
    <property type="entry name" value="DSP"/>
    <property type="match status" value="1"/>
</dbReference>
<feature type="region of interest" description="Disordered" evidence="3">
    <location>
        <begin position="471"/>
        <end position="490"/>
    </location>
</feature>
<feature type="domain" description="Tyrosine-protein phosphatase" evidence="4">
    <location>
        <begin position="167"/>
        <end position="309"/>
    </location>
</feature>
<sequence>MDVEGEKNKHRKSRGPSRQQQQHWRSMSWTGEHVDFLDDGNPCYGHESKNAQNNVDNISSYRVKNLTINSIIEEVANESNCNVIAPQVALLCPPLQSLFVSPQQIESSSTNSNLINATLKPQKSMRSGTLNIRLDLGAVQRESYEGEDNGDDEIIQKKKRMMQCDQECSQVSSHLYFGSNMVAQNYDLLHACKITHILNCVGFECPEYFSNDFYYKTLWLQDHPSEDIISILYNVFDYFENVREEGGRVFVHCIQGVSRSASLIIAYLMWQEQRTYEDILEKVKTIRCVVSPNMGFAFQLLQWQTRVLPNISYDTSSTTTSLPPPSSPACVRLYRMAPYSPFDPSHLVPKCVASPTISSLDTRGAFLLLLQQGIFIWRGKLCAKNLMVAADRAAFQFIHYEHVPGPIVFIREGNEPREVCKVLHTNDSKGKVSSSNHELQNNEYSSDFDILHRMQIGTWVAPTLRMGQLPSRNGNWHIKDHGSSKQKLEG</sequence>
<dbReference type="RefSeq" id="XP_024398359.1">
    <property type="nucleotide sequence ID" value="XM_024542591.2"/>
</dbReference>
<accession>A0A2K1J816</accession>
<gene>
    <name evidence="7" type="primary">LOC112293318</name>
    <name evidence="6" type="ORF">PHYPA_020781</name>
</gene>
<keyword evidence="1" id="KW-0378">Hydrolase</keyword>
<name>A0A2K1J816_PHYPA</name>
<dbReference type="InterPro" id="IPR000340">
    <property type="entry name" value="Dual-sp_phosphatase_cat-dom"/>
</dbReference>
<dbReference type="InterPro" id="IPR029006">
    <property type="entry name" value="ADF-H/Gelsolin-like_dom_sf"/>
</dbReference>
<reference evidence="6 8" key="1">
    <citation type="journal article" date="2008" name="Science">
        <title>The Physcomitrella genome reveals evolutionary insights into the conquest of land by plants.</title>
        <authorList>
            <person name="Rensing S."/>
            <person name="Lang D."/>
            <person name="Zimmer A."/>
            <person name="Terry A."/>
            <person name="Salamov A."/>
            <person name="Shapiro H."/>
            <person name="Nishiyama T."/>
            <person name="Perroud P.-F."/>
            <person name="Lindquist E."/>
            <person name="Kamisugi Y."/>
            <person name="Tanahashi T."/>
            <person name="Sakakibara K."/>
            <person name="Fujita T."/>
            <person name="Oishi K."/>
            <person name="Shin-I T."/>
            <person name="Kuroki Y."/>
            <person name="Toyoda A."/>
            <person name="Suzuki Y."/>
            <person name="Hashimoto A."/>
            <person name="Yamaguchi K."/>
            <person name="Sugano A."/>
            <person name="Kohara Y."/>
            <person name="Fujiyama A."/>
            <person name="Anterola A."/>
            <person name="Aoki S."/>
            <person name="Ashton N."/>
            <person name="Barbazuk W.B."/>
            <person name="Barker E."/>
            <person name="Bennetzen J."/>
            <person name="Bezanilla M."/>
            <person name="Blankenship R."/>
            <person name="Cho S.H."/>
            <person name="Dutcher S."/>
            <person name="Estelle M."/>
            <person name="Fawcett J.A."/>
            <person name="Gundlach H."/>
            <person name="Hanada K."/>
            <person name="Heyl A."/>
            <person name="Hicks K.A."/>
            <person name="Hugh J."/>
            <person name="Lohr M."/>
            <person name="Mayer K."/>
            <person name="Melkozernov A."/>
            <person name="Murata T."/>
            <person name="Nelson D."/>
            <person name="Pils B."/>
            <person name="Prigge M."/>
            <person name="Reiss B."/>
            <person name="Renner T."/>
            <person name="Rombauts S."/>
            <person name="Rushton P."/>
            <person name="Sanderfoot A."/>
            <person name="Schween G."/>
            <person name="Shiu S.-H."/>
            <person name="Stueber K."/>
            <person name="Theodoulou F.L."/>
            <person name="Tu H."/>
            <person name="Van de Peer Y."/>
            <person name="Verrier P.J."/>
            <person name="Waters E."/>
            <person name="Wood A."/>
            <person name="Yang L."/>
            <person name="Cove D."/>
            <person name="Cuming A."/>
            <person name="Hasebe M."/>
            <person name="Lucas S."/>
            <person name="Mishler D.B."/>
            <person name="Reski R."/>
            <person name="Grigoriev I."/>
            <person name="Quatrano R.S."/>
            <person name="Boore J.L."/>
        </authorList>
    </citation>
    <scope>NUCLEOTIDE SEQUENCE [LARGE SCALE GENOMIC DNA]</scope>
    <source>
        <strain evidence="7 8">cv. Gransden 2004</strain>
    </source>
</reference>
<reference evidence="6 8" key="2">
    <citation type="journal article" date="2018" name="Plant J.">
        <title>The Physcomitrella patens chromosome-scale assembly reveals moss genome structure and evolution.</title>
        <authorList>
            <person name="Lang D."/>
            <person name="Ullrich K.K."/>
            <person name="Murat F."/>
            <person name="Fuchs J."/>
            <person name="Jenkins J."/>
            <person name="Haas F.B."/>
            <person name="Piednoel M."/>
            <person name="Gundlach H."/>
            <person name="Van Bel M."/>
            <person name="Meyberg R."/>
            <person name="Vives C."/>
            <person name="Morata J."/>
            <person name="Symeonidi A."/>
            <person name="Hiss M."/>
            <person name="Muchero W."/>
            <person name="Kamisugi Y."/>
            <person name="Saleh O."/>
            <person name="Blanc G."/>
            <person name="Decker E.L."/>
            <person name="van Gessel N."/>
            <person name="Grimwood J."/>
            <person name="Hayes R.D."/>
            <person name="Graham S.W."/>
            <person name="Gunter L.E."/>
            <person name="McDaniel S.F."/>
            <person name="Hoernstein S.N.W."/>
            <person name="Larsson A."/>
            <person name="Li F.W."/>
            <person name="Perroud P.F."/>
            <person name="Phillips J."/>
            <person name="Ranjan P."/>
            <person name="Rokshar D.S."/>
            <person name="Rothfels C.J."/>
            <person name="Schneider L."/>
            <person name="Shu S."/>
            <person name="Stevenson D.W."/>
            <person name="Thummler F."/>
            <person name="Tillich M."/>
            <person name="Villarreal Aguilar J.C."/>
            <person name="Widiez T."/>
            <person name="Wong G.K."/>
            <person name="Wymore A."/>
            <person name="Zhang Y."/>
            <person name="Zimmer A.D."/>
            <person name="Quatrano R.S."/>
            <person name="Mayer K.F.X."/>
            <person name="Goodstein D."/>
            <person name="Casacuberta J.M."/>
            <person name="Vandepoele K."/>
            <person name="Reski R."/>
            <person name="Cuming A.C."/>
            <person name="Tuskan G.A."/>
            <person name="Maumus F."/>
            <person name="Salse J."/>
            <person name="Schmutz J."/>
            <person name="Rensing S.A."/>
        </authorList>
    </citation>
    <scope>NUCLEOTIDE SEQUENCE [LARGE SCALE GENOMIC DNA]</scope>
    <source>
        <strain evidence="7 8">cv. Gransden 2004</strain>
    </source>
</reference>
<dbReference type="RefSeq" id="XP_073395628.1">
    <property type="nucleotide sequence ID" value="XM_073539527.1"/>
</dbReference>
<reference evidence="7" key="3">
    <citation type="submission" date="2020-12" db="UniProtKB">
        <authorList>
            <consortium name="EnsemblPlants"/>
        </authorList>
    </citation>
    <scope>IDENTIFICATION</scope>
</reference>
<dbReference type="Proteomes" id="UP000006727">
    <property type="component" value="Chromosome 16"/>
</dbReference>
<dbReference type="AlphaFoldDB" id="A0A2K1J816"/>
<dbReference type="Pfam" id="PF00782">
    <property type="entry name" value="DSPc"/>
    <property type="match status" value="1"/>
</dbReference>
<dbReference type="SMART" id="SM00195">
    <property type="entry name" value="DSPc"/>
    <property type="match status" value="1"/>
</dbReference>
<evidence type="ECO:0000259" key="4">
    <source>
        <dbReference type="PROSITE" id="PS50054"/>
    </source>
</evidence>
<dbReference type="Gene3D" id="3.40.20.10">
    <property type="entry name" value="Severin"/>
    <property type="match status" value="1"/>
</dbReference>
<dbReference type="OrthoDB" id="165342at2759"/>
<feature type="region of interest" description="Disordered" evidence="3">
    <location>
        <begin position="1"/>
        <end position="26"/>
    </location>
</feature>
<dbReference type="Gramene" id="Pp3c16_10810V3.1">
    <property type="protein sequence ID" value="PAC:32985238.CDS.1"/>
    <property type="gene ID" value="Pp3c16_10810"/>
</dbReference>
<dbReference type="EnsemblPlants" id="Pp3c16_10810V3.1">
    <property type="protein sequence ID" value="PAC:32985238.CDS.1"/>
    <property type="gene ID" value="Pp3c16_10810"/>
</dbReference>
<dbReference type="EMBL" id="ABEU02000016">
    <property type="protein sequence ID" value="PNR37672.1"/>
    <property type="molecule type" value="Genomic_DNA"/>
</dbReference>
<dbReference type="RefSeq" id="XP_024398360.1">
    <property type="nucleotide sequence ID" value="XM_024542592.2"/>
</dbReference>
<feature type="domain" description="Tyrosine specific protein phosphatases" evidence="5">
    <location>
        <begin position="226"/>
        <end position="287"/>
    </location>
</feature>
<dbReference type="InterPro" id="IPR029021">
    <property type="entry name" value="Prot-tyrosine_phosphatase-like"/>
</dbReference>
<dbReference type="STRING" id="3218.A0A2K1J816"/>
<dbReference type="OMA" id="CKITHIL"/>
<dbReference type="InterPro" id="IPR016130">
    <property type="entry name" value="Tyr_Pase_AS"/>
</dbReference>
<dbReference type="GO" id="GO:0004721">
    <property type="term" value="F:phosphoprotein phosphatase activity"/>
    <property type="evidence" value="ECO:0007669"/>
    <property type="project" value="UniProtKB-KW"/>
</dbReference>
<dbReference type="RefSeq" id="XP_073395629.1">
    <property type="nucleotide sequence ID" value="XM_073539528.1"/>
</dbReference>
<evidence type="ECO:0000256" key="1">
    <source>
        <dbReference type="ARBA" id="ARBA00022801"/>
    </source>
</evidence>
<evidence type="ECO:0000259" key="5">
    <source>
        <dbReference type="PROSITE" id="PS50056"/>
    </source>
</evidence>
<dbReference type="Gene3D" id="3.90.190.10">
    <property type="entry name" value="Protein tyrosine phosphatase superfamily"/>
    <property type="match status" value="1"/>
</dbReference>
<evidence type="ECO:0000313" key="7">
    <source>
        <dbReference type="EnsemblPlants" id="PAC:32985238.CDS.1"/>
    </source>
</evidence>
<dbReference type="PROSITE" id="PS50054">
    <property type="entry name" value="TYR_PHOSPHATASE_DUAL"/>
    <property type="match status" value="1"/>
</dbReference>
<evidence type="ECO:0000313" key="6">
    <source>
        <dbReference type="EMBL" id="PNR37672.1"/>
    </source>
</evidence>
<evidence type="ECO:0008006" key="9">
    <source>
        <dbReference type="Google" id="ProtNLM"/>
    </source>
</evidence>